<feature type="compositionally biased region" description="Low complexity" evidence="1">
    <location>
        <begin position="293"/>
        <end position="308"/>
    </location>
</feature>
<feature type="compositionally biased region" description="Low complexity" evidence="1">
    <location>
        <begin position="82"/>
        <end position="94"/>
    </location>
</feature>
<feature type="region of interest" description="Disordered" evidence="1">
    <location>
        <begin position="219"/>
        <end position="360"/>
    </location>
</feature>
<accession>A0A812AP19</accession>
<keyword evidence="4" id="KW-1185">Reference proteome</keyword>
<proteinExistence type="predicted"/>
<keyword evidence="2" id="KW-0732">Signal</keyword>
<dbReference type="OrthoDB" id="6162664at2759"/>
<organism evidence="3 4">
    <name type="scientific">Acanthosepion pharaonis</name>
    <name type="common">Pharaoh cuttlefish</name>
    <name type="synonym">Sepia pharaonis</name>
    <dbReference type="NCBI Taxonomy" id="158019"/>
    <lineage>
        <taxon>Eukaryota</taxon>
        <taxon>Metazoa</taxon>
        <taxon>Spiralia</taxon>
        <taxon>Lophotrochozoa</taxon>
        <taxon>Mollusca</taxon>
        <taxon>Cephalopoda</taxon>
        <taxon>Coleoidea</taxon>
        <taxon>Decapodiformes</taxon>
        <taxon>Sepiida</taxon>
        <taxon>Sepiina</taxon>
        <taxon>Sepiidae</taxon>
        <taxon>Acanthosepion</taxon>
    </lineage>
</organism>
<comment type="caution">
    <text evidence="3">The sequence shown here is derived from an EMBL/GenBank/DDBJ whole genome shotgun (WGS) entry which is preliminary data.</text>
</comment>
<gene>
    <name evidence="3" type="ORF">SPHA_2955</name>
</gene>
<feature type="compositionally biased region" description="Basic and acidic residues" evidence="1">
    <location>
        <begin position="259"/>
        <end position="269"/>
    </location>
</feature>
<dbReference type="AlphaFoldDB" id="A0A812AP19"/>
<feature type="compositionally biased region" description="Low complexity" evidence="1">
    <location>
        <begin position="316"/>
        <end position="331"/>
    </location>
</feature>
<evidence type="ECO:0000256" key="1">
    <source>
        <dbReference type="SAM" id="MobiDB-lite"/>
    </source>
</evidence>
<feature type="compositionally biased region" description="Gly residues" evidence="1">
    <location>
        <begin position="272"/>
        <end position="281"/>
    </location>
</feature>
<reference evidence="3" key="1">
    <citation type="submission" date="2021-01" db="EMBL/GenBank/DDBJ databases">
        <authorList>
            <person name="Li R."/>
            <person name="Bekaert M."/>
        </authorList>
    </citation>
    <scope>NUCLEOTIDE SEQUENCE</scope>
    <source>
        <strain evidence="3">Farmed</strain>
    </source>
</reference>
<feature type="region of interest" description="Disordered" evidence="1">
    <location>
        <begin position="75"/>
        <end position="95"/>
    </location>
</feature>
<feature type="region of interest" description="Disordered" evidence="1">
    <location>
        <begin position="161"/>
        <end position="192"/>
    </location>
</feature>
<evidence type="ECO:0000313" key="4">
    <source>
        <dbReference type="Proteomes" id="UP000597762"/>
    </source>
</evidence>
<protein>
    <submittedName>
        <fullName evidence="3">Uncharacterized protein</fullName>
    </submittedName>
</protein>
<dbReference type="EMBL" id="CAHIKZ030000086">
    <property type="protein sequence ID" value="CAE1150592.1"/>
    <property type="molecule type" value="Genomic_DNA"/>
</dbReference>
<feature type="compositionally biased region" description="Polar residues" evidence="1">
    <location>
        <begin position="351"/>
        <end position="360"/>
    </location>
</feature>
<evidence type="ECO:0000256" key="2">
    <source>
        <dbReference type="SAM" id="SignalP"/>
    </source>
</evidence>
<feature type="chain" id="PRO_5033058183" evidence="2">
    <location>
        <begin position="22"/>
        <end position="510"/>
    </location>
</feature>
<sequence>MSTFLIYLFSLSLSTFFFSLCLNSTMNGAWPFMSCIHIQDNVLNMWHRIQGQFRHIQIKDDDSSNLKHSIVQTLVSPPGPLPSTSSRTPASPARGSFSRKYSLIKEESVEEEGSCEEVEFKSVRSAENLMDSNKRASSVEHMFSLDTSAVRRPLHSVASSPQLLNQISEERESDEEEDIPLTMLPTSLSSSASSKVASRNIYGCRANMASPEVLHKYEQHKKRRGTGQRGTSCSSSDASDTDDTDSIARKDKLKHKFATRRDSSDHSSDNDGPGGIGGMSGGPRPLGQGGTTGSNRQNNKPNNSNQQDKSSDNKGNRGSSGKSSKGNDPNSESCNHDCDSNGDSNIGGGNQPQAVLANSNSGCSSRLSGISINSCEMKNSNSLVSSNNSFSKLCIEDNLCSEQQDCKRVKQGPPNDLDVNYLNELNAQIWEVKSRANNDCKETSKAPLPEDVLSICSADCSLHIRKGKRFGRRIKTDINRNGLKPGFCKMAGSSKSSNSVKVETKCCSLV</sequence>
<evidence type="ECO:0000313" key="3">
    <source>
        <dbReference type="EMBL" id="CAE1150592.1"/>
    </source>
</evidence>
<name>A0A812AP19_ACAPH</name>
<dbReference type="Proteomes" id="UP000597762">
    <property type="component" value="Unassembled WGS sequence"/>
</dbReference>
<feature type="signal peptide" evidence="2">
    <location>
        <begin position="1"/>
        <end position="21"/>
    </location>
</feature>